<name>A0A157RLX3_9BORD</name>
<dbReference type="OrthoDB" id="9989102at2"/>
<organism evidence="1 2">
    <name type="scientific">Bordetella ansorpii</name>
    <dbReference type="NCBI Taxonomy" id="288768"/>
    <lineage>
        <taxon>Bacteria</taxon>
        <taxon>Pseudomonadati</taxon>
        <taxon>Pseudomonadota</taxon>
        <taxon>Betaproteobacteria</taxon>
        <taxon>Burkholderiales</taxon>
        <taxon>Alcaligenaceae</taxon>
        <taxon>Bordetella</taxon>
    </lineage>
</organism>
<sequence length="135" mass="15014">MTRDLFGTVPGAMAVRRESGQAVAVMTDQERAEPVKAQLPSITTFYRAGGRSFTREELLRMSGWHEQCRQDPQGHYAVMFTVEGDRYSTALIKLVVEDGGMPAGWRHGEIAQVWIERPSQQPAANAGHAARSENR</sequence>
<protein>
    <submittedName>
        <fullName evidence="1">Uncharacterized protein</fullName>
    </submittedName>
</protein>
<gene>
    <name evidence="1" type="ORF">SAMEA1982600_05199</name>
</gene>
<dbReference type="EMBL" id="FKBS01000029">
    <property type="protein sequence ID" value="SAI59000.1"/>
    <property type="molecule type" value="Genomic_DNA"/>
</dbReference>
<evidence type="ECO:0000313" key="2">
    <source>
        <dbReference type="Proteomes" id="UP000077037"/>
    </source>
</evidence>
<accession>A0A157RLX3</accession>
<evidence type="ECO:0000313" key="1">
    <source>
        <dbReference type="EMBL" id="SAI59000.1"/>
    </source>
</evidence>
<reference evidence="1 2" key="1">
    <citation type="submission" date="2016-03" db="EMBL/GenBank/DDBJ databases">
        <authorList>
            <consortium name="Pathogen Informatics"/>
        </authorList>
    </citation>
    <scope>NUCLEOTIDE SEQUENCE [LARGE SCALE GENOMIC DNA]</scope>
    <source>
        <strain evidence="1 2">NCTC13364</strain>
    </source>
</reference>
<dbReference type="Proteomes" id="UP000077037">
    <property type="component" value="Unassembled WGS sequence"/>
</dbReference>
<dbReference type="RefSeq" id="WP_066420935.1">
    <property type="nucleotide sequence ID" value="NZ_FKBS01000029.1"/>
</dbReference>
<dbReference type="AlphaFoldDB" id="A0A157RLX3"/>
<proteinExistence type="predicted"/>